<evidence type="ECO:0000313" key="3">
    <source>
        <dbReference type="EMBL" id="RPB27736.1"/>
    </source>
</evidence>
<feature type="compositionally biased region" description="Low complexity" evidence="1">
    <location>
        <begin position="1"/>
        <end position="11"/>
    </location>
</feature>
<name>A0A3N4LXV8_9PEZI</name>
<feature type="region of interest" description="Disordered" evidence="1">
    <location>
        <begin position="1"/>
        <end position="36"/>
    </location>
</feature>
<evidence type="ECO:0000256" key="1">
    <source>
        <dbReference type="SAM" id="MobiDB-lite"/>
    </source>
</evidence>
<feature type="compositionally biased region" description="Polar residues" evidence="1">
    <location>
        <begin position="12"/>
        <end position="36"/>
    </location>
</feature>
<proteinExistence type="predicted"/>
<keyword evidence="2" id="KW-0472">Membrane</keyword>
<dbReference type="AlphaFoldDB" id="A0A3N4LXV8"/>
<organism evidence="3 4">
    <name type="scientific">Terfezia boudieri ATCC MYA-4762</name>
    <dbReference type="NCBI Taxonomy" id="1051890"/>
    <lineage>
        <taxon>Eukaryota</taxon>
        <taxon>Fungi</taxon>
        <taxon>Dikarya</taxon>
        <taxon>Ascomycota</taxon>
        <taxon>Pezizomycotina</taxon>
        <taxon>Pezizomycetes</taxon>
        <taxon>Pezizales</taxon>
        <taxon>Pezizaceae</taxon>
        <taxon>Terfezia</taxon>
    </lineage>
</organism>
<accession>A0A3N4LXV8</accession>
<keyword evidence="2" id="KW-0812">Transmembrane</keyword>
<evidence type="ECO:0008006" key="5">
    <source>
        <dbReference type="Google" id="ProtNLM"/>
    </source>
</evidence>
<evidence type="ECO:0000313" key="4">
    <source>
        <dbReference type="Proteomes" id="UP000267821"/>
    </source>
</evidence>
<dbReference type="EMBL" id="ML121531">
    <property type="protein sequence ID" value="RPB27736.1"/>
    <property type="molecule type" value="Genomic_DNA"/>
</dbReference>
<keyword evidence="2" id="KW-1133">Transmembrane helix</keyword>
<sequence length="127" mass="13870">MTNTNPNNNNNKHLNQPITNPSLPSQSKNPITISSNRTLDSNRNSIANSNSRSLSLALWYFSLFLSLFLSFSPYLSCLFLPLSVFFSLSVEFPQFEFRTTCGAAAGWGGGGVSEGVSVRCIVYGCSM</sequence>
<reference evidence="3 4" key="1">
    <citation type="journal article" date="2018" name="Nat. Ecol. Evol.">
        <title>Pezizomycetes genomes reveal the molecular basis of ectomycorrhizal truffle lifestyle.</title>
        <authorList>
            <person name="Murat C."/>
            <person name="Payen T."/>
            <person name="Noel B."/>
            <person name="Kuo A."/>
            <person name="Morin E."/>
            <person name="Chen J."/>
            <person name="Kohler A."/>
            <person name="Krizsan K."/>
            <person name="Balestrini R."/>
            <person name="Da Silva C."/>
            <person name="Montanini B."/>
            <person name="Hainaut M."/>
            <person name="Levati E."/>
            <person name="Barry K.W."/>
            <person name="Belfiori B."/>
            <person name="Cichocki N."/>
            <person name="Clum A."/>
            <person name="Dockter R.B."/>
            <person name="Fauchery L."/>
            <person name="Guy J."/>
            <person name="Iotti M."/>
            <person name="Le Tacon F."/>
            <person name="Lindquist E.A."/>
            <person name="Lipzen A."/>
            <person name="Malagnac F."/>
            <person name="Mello A."/>
            <person name="Molinier V."/>
            <person name="Miyauchi S."/>
            <person name="Poulain J."/>
            <person name="Riccioni C."/>
            <person name="Rubini A."/>
            <person name="Sitrit Y."/>
            <person name="Splivallo R."/>
            <person name="Traeger S."/>
            <person name="Wang M."/>
            <person name="Zifcakova L."/>
            <person name="Wipf D."/>
            <person name="Zambonelli A."/>
            <person name="Paolocci F."/>
            <person name="Nowrousian M."/>
            <person name="Ottonello S."/>
            <person name="Baldrian P."/>
            <person name="Spatafora J.W."/>
            <person name="Henrissat B."/>
            <person name="Nagy L.G."/>
            <person name="Aury J.M."/>
            <person name="Wincker P."/>
            <person name="Grigoriev I.V."/>
            <person name="Bonfante P."/>
            <person name="Martin F.M."/>
        </authorList>
    </citation>
    <scope>NUCLEOTIDE SEQUENCE [LARGE SCALE GENOMIC DNA]</scope>
    <source>
        <strain evidence="3 4">ATCC MYA-4762</strain>
    </source>
</reference>
<keyword evidence="4" id="KW-1185">Reference proteome</keyword>
<evidence type="ECO:0000256" key="2">
    <source>
        <dbReference type="SAM" id="Phobius"/>
    </source>
</evidence>
<dbReference type="Proteomes" id="UP000267821">
    <property type="component" value="Unassembled WGS sequence"/>
</dbReference>
<protein>
    <recommendedName>
        <fullName evidence="5">Transmembrane protein</fullName>
    </recommendedName>
</protein>
<dbReference type="InParanoid" id="A0A3N4LXV8"/>
<feature type="transmembrane region" description="Helical" evidence="2">
    <location>
        <begin position="58"/>
        <end position="88"/>
    </location>
</feature>
<gene>
    <name evidence="3" type="ORF">L211DRAFT_569531</name>
</gene>